<evidence type="ECO:0008006" key="4">
    <source>
        <dbReference type="Google" id="ProtNLM"/>
    </source>
</evidence>
<evidence type="ECO:0000313" key="2">
    <source>
        <dbReference type="EMBL" id="GKH04438.1"/>
    </source>
</evidence>
<evidence type="ECO:0000313" key="3">
    <source>
        <dbReference type="Proteomes" id="UP001055091"/>
    </source>
</evidence>
<organism evidence="2 3">
    <name type="scientific">Hungatella hathewayi</name>
    <dbReference type="NCBI Taxonomy" id="154046"/>
    <lineage>
        <taxon>Bacteria</taxon>
        <taxon>Bacillati</taxon>
        <taxon>Bacillota</taxon>
        <taxon>Clostridia</taxon>
        <taxon>Lachnospirales</taxon>
        <taxon>Lachnospiraceae</taxon>
        <taxon>Hungatella</taxon>
    </lineage>
</organism>
<name>A0AA37JSC7_9FIRM</name>
<proteinExistence type="predicted"/>
<dbReference type="EMBL" id="BQNJ01000002">
    <property type="protein sequence ID" value="GKH04438.1"/>
    <property type="molecule type" value="Genomic_DNA"/>
</dbReference>
<reference evidence="2" key="1">
    <citation type="submission" date="2022-01" db="EMBL/GenBank/DDBJ databases">
        <title>Novel bile acid biosynthetic pathways are enriched in the microbiome of centenarians.</title>
        <authorList>
            <person name="Sato Y."/>
            <person name="Atarashi K."/>
            <person name="Plichta R.D."/>
            <person name="Arai Y."/>
            <person name="Sasajima S."/>
            <person name="Kearney M.S."/>
            <person name="Suda W."/>
            <person name="Takeshita K."/>
            <person name="Sasaki T."/>
            <person name="Okamoto S."/>
            <person name="Skelly N.A."/>
            <person name="Okamura Y."/>
            <person name="Vlamakis H."/>
            <person name="Li Y."/>
            <person name="Tanoue T."/>
            <person name="Takei H."/>
            <person name="Nittono H."/>
            <person name="Narushima S."/>
            <person name="Irie J."/>
            <person name="Itoh H."/>
            <person name="Moriya K."/>
            <person name="Sugiura Y."/>
            <person name="Suematsu M."/>
            <person name="Moritoki N."/>
            <person name="Shibata S."/>
            <person name="Littman R.D."/>
            <person name="Fischbach A.M."/>
            <person name="Uwamino Y."/>
            <person name="Inoue T."/>
            <person name="Honda A."/>
            <person name="Hattori M."/>
            <person name="Murai T."/>
            <person name="Xavier J.R."/>
            <person name="Hirose N."/>
            <person name="Honda K."/>
        </authorList>
    </citation>
    <scope>NUCLEOTIDE SEQUENCE</scope>
    <source>
        <strain evidence="2">CE91-St55</strain>
    </source>
</reference>
<comment type="caution">
    <text evidence="2">The sequence shown here is derived from an EMBL/GenBank/DDBJ whole genome shotgun (WGS) entry which is preliminary data.</text>
</comment>
<feature type="compositionally biased region" description="Basic residues" evidence="1">
    <location>
        <begin position="1"/>
        <end position="11"/>
    </location>
</feature>
<sequence length="321" mass="36484">MQNQKRRKSTTAKKPDRKGSLFPGGKRKIPATAQQTLPYRDMYRDGVCRVADHYYTKTIEYEDINYQLAQAEDQAAIFDGWSACLNYFDSTLPFQLSFINHRSRPESRYSVNISMQEDEYNGVRQEYVEMLENQIAKSNNGIVRTKLLTFGVNVDDLSTARARLERVEADIMNNFKKLGVKSTALSGLERLELLHGQLHPGGNDPFHFSWNMIPKTGLSTKDFIAPTSFDFRFSRLFRVGTTWGAASYLQILASELSDKLLAELLELDAEMTITLHVQTVDQAAAVKAIKAKVSDIDKMKVEEQKKAVRSGYDMDIRATRS</sequence>
<dbReference type="AlphaFoldDB" id="A0AA37JSC7"/>
<feature type="region of interest" description="Disordered" evidence="1">
    <location>
        <begin position="1"/>
        <end position="27"/>
    </location>
</feature>
<evidence type="ECO:0000256" key="1">
    <source>
        <dbReference type="SAM" id="MobiDB-lite"/>
    </source>
</evidence>
<accession>A0AA37JSC7</accession>
<protein>
    <recommendedName>
        <fullName evidence="4">Conjugal transfer protein TraE</fullName>
    </recommendedName>
</protein>
<dbReference type="Proteomes" id="UP001055091">
    <property type="component" value="Unassembled WGS sequence"/>
</dbReference>
<gene>
    <name evidence="2" type="ORF">CE91St55_64190</name>
</gene>